<reference evidence="3" key="1">
    <citation type="submission" date="2018-09" db="EMBL/GenBank/DDBJ databases">
        <authorList>
            <person name="Livingstone P.G."/>
            <person name="Whitworth D.E."/>
        </authorList>
    </citation>
    <scope>NUCLEOTIDE SEQUENCE [LARGE SCALE GENOMIC DNA]</scope>
    <source>
        <strain evidence="3">CA040B</strain>
    </source>
</reference>
<gene>
    <name evidence="2" type="ORF">D7X12_13945</name>
</gene>
<sequence>MSPRIPWMLMCCGLLAACGPGPDLVGVRTATAVRDADGHVTVTAVLTCVPRDGSPGGDCDADGEQHCVMATWADGYSPSHTQVVTSGVQCVTPPRVEGATVVIRSADPVPREPSLVIQLGATPRVVIDSP</sequence>
<feature type="signal peptide" evidence="1">
    <location>
        <begin position="1"/>
        <end position="16"/>
    </location>
</feature>
<name>A0A3A8NFP7_9BACT</name>
<dbReference type="AlphaFoldDB" id="A0A3A8NFP7"/>
<keyword evidence="1" id="KW-0732">Signal</keyword>
<dbReference type="Proteomes" id="UP000273405">
    <property type="component" value="Unassembled WGS sequence"/>
</dbReference>
<accession>A0A3A8NFP7</accession>
<dbReference type="OrthoDB" id="5508906at2"/>
<keyword evidence="3" id="KW-1185">Reference proteome</keyword>
<proteinExistence type="predicted"/>
<evidence type="ECO:0008006" key="4">
    <source>
        <dbReference type="Google" id="ProtNLM"/>
    </source>
</evidence>
<evidence type="ECO:0000256" key="1">
    <source>
        <dbReference type="SAM" id="SignalP"/>
    </source>
</evidence>
<evidence type="ECO:0000313" key="2">
    <source>
        <dbReference type="EMBL" id="RKH43167.1"/>
    </source>
</evidence>
<feature type="chain" id="PRO_5017412816" description="Carboxypeptidase regulatory-like domain-containing protein" evidence="1">
    <location>
        <begin position="17"/>
        <end position="130"/>
    </location>
</feature>
<dbReference type="RefSeq" id="WP_120625770.1">
    <property type="nucleotide sequence ID" value="NZ_RAWG01000071.1"/>
</dbReference>
<comment type="caution">
    <text evidence="2">The sequence shown here is derived from an EMBL/GenBank/DDBJ whole genome shotgun (WGS) entry which is preliminary data.</text>
</comment>
<organism evidence="2 3">
    <name type="scientific">Corallococcus sicarius</name>
    <dbReference type="NCBI Taxonomy" id="2316726"/>
    <lineage>
        <taxon>Bacteria</taxon>
        <taxon>Pseudomonadati</taxon>
        <taxon>Myxococcota</taxon>
        <taxon>Myxococcia</taxon>
        <taxon>Myxococcales</taxon>
        <taxon>Cystobacterineae</taxon>
        <taxon>Myxococcaceae</taxon>
        <taxon>Corallococcus</taxon>
    </lineage>
</organism>
<dbReference type="EMBL" id="RAWG01000071">
    <property type="protein sequence ID" value="RKH43167.1"/>
    <property type="molecule type" value="Genomic_DNA"/>
</dbReference>
<dbReference type="PROSITE" id="PS51257">
    <property type="entry name" value="PROKAR_LIPOPROTEIN"/>
    <property type="match status" value="1"/>
</dbReference>
<protein>
    <recommendedName>
        <fullName evidence="4">Carboxypeptidase regulatory-like domain-containing protein</fullName>
    </recommendedName>
</protein>
<evidence type="ECO:0000313" key="3">
    <source>
        <dbReference type="Proteomes" id="UP000273405"/>
    </source>
</evidence>